<dbReference type="EMBL" id="JAUPFM010000007">
    <property type="protein sequence ID" value="KAK2847248.1"/>
    <property type="molecule type" value="Genomic_DNA"/>
</dbReference>
<organism evidence="1 2">
    <name type="scientific">Channa striata</name>
    <name type="common">Snakehead murrel</name>
    <name type="synonym">Ophicephalus striatus</name>
    <dbReference type="NCBI Taxonomy" id="64152"/>
    <lineage>
        <taxon>Eukaryota</taxon>
        <taxon>Metazoa</taxon>
        <taxon>Chordata</taxon>
        <taxon>Craniata</taxon>
        <taxon>Vertebrata</taxon>
        <taxon>Euteleostomi</taxon>
        <taxon>Actinopterygii</taxon>
        <taxon>Neopterygii</taxon>
        <taxon>Teleostei</taxon>
        <taxon>Neoteleostei</taxon>
        <taxon>Acanthomorphata</taxon>
        <taxon>Anabantaria</taxon>
        <taxon>Anabantiformes</taxon>
        <taxon>Channoidei</taxon>
        <taxon>Channidae</taxon>
        <taxon>Channa</taxon>
    </lineage>
</organism>
<dbReference type="AlphaFoldDB" id="A0AA88N146"/>
<evidence type="ECO:0000313" key="1">
    <source>
        <dbReference type="EMBL" id="KAK2847248.1"/>
    </source>
</evidence>
<keyword evidence="2" id="KW-1185">Reference proteome</keyword>
<proteinExistence type="predicted"/>
<gene>
    <name evidence="1" type="ORF">Q5P01_010247</name>
</gene>
<dbReference type="Proteomes" id="UP001187415">
    <property type="component" value="Unassembled WGS sequence"/>
</dbReference>
<reference evidence="1" key="1">
    <citation type="submission" date="2023-07" db="EMBL/GenBank/DDBJ databases">
        <title>Chromosome-level Genome Assembly of Striped Snakehead (Channa striata).</title>
        <authorList>
            <person name="Liu H."/>
        </authorList>
    </citation>
    <scope>NUCLEOTIDE SEQUENCE</scope>
    <source>
        <strain evidence="1">Gz</strain>
        <tissue evidence="1">Muscle</tissue>
    </source>
</reference>
<protein>
    <submittedName>
        <fullName evidence="1">Uncharacterized protein</fullName>
    </submittedName>
</protein>
<comment type="caution">
    <text evidence="1">The sequence shown here is derived from an EMBL/GenBank/DDBJ whole genome shotgun (WGS) entry which is preliminary data.</text>
</comment>
<name>A0AA88N146_CHASR</name>
<sequence>MASVDCGRKQEYLQETCKLLTEGLDLKQGRANSRICVSQGSLTLGLFSREGMFLSTYPRAIANTTGGLDCLTPLSDLHQAPQAHPLPASVQAPSVKLFQIPHLHSRAHSRSRGLQL</sequence>
<accession>A0AA88N146</accession>
<evidence type="ECO:0000313" key="2">
    <source>
        <dbReference type="Proteomes" id="UP001187415"/>
    </source>
</evidence>